<protein>
    <submittedName>
        <fullName evidence="1">Ankyrin repeat-containing protein bda1</fullName>
    </submittedName>
</protein>
<dbReference type="Gene3D" id="1.25.40.20">
    <property type="entry name" value="Ankyrin repeat-containing domain"/>
    <property type="match status" value="1"/>
</dbReference>
<accession>A0AAW0M794</accession>
<comment type="caution">
    <text evidence="1">The sequence shown here is derived from an EMBL/GenBank/DDBJ whole genome shotgun (WGS) entry which is preliminary data.</text>
</comment>
<reference evidence="1" key="2">
    <citation type="journal article" date="2018" name="Sci. Data">
        <title>The draft genome sequence of cork oak.</title>
        <authorList>
            <person name="Ramos A.M."/>
            <person name="Usie A."/>
            <person name="Barbosa P."/>
            <person name="Barros P.M."/>
            <person name="Capote T."/>
            <person name="Chaves I."/>
            <person name="Simoes F."/>
            <person name="Abreu I."/>
            <person name="Carrasquinho I."/>
            <person name="Faro C."/>
            <person name="Guimaraes J.B."/>
            <person name="Mendonca D."/>
            <person name="Nobrega F."/>
            <person name="Rodrigues L."/>
            <person name="Saibo N.J.M."/>
            <person name="Varela M.C."/>
            <person name="Egas C."/>
            <person name="Matos J."/>
            <person name="Miguel C.M."/>
            <person name="Oliveira M.M."/>
            <person name="Ricardo C.P."/>
            <person name="Goncalves S."/>
        </authorList>
    </citation>
    <scope>NUCLEOTIDE SEQUENCE [LARGE SCALE GENOMIC DNA]</scope>
    <source>
        <strain evidence="1">HL8</strain>
    </source>
</reference>
<name>A0AAW0M794_QUESU</name>
<sequence length="116" mass="13591">MPIPNGHNKSMRQLLQFDGNLVHVNKERIATCDHHLDLLDKFLLIYPNSITDVSKQTKNILHIALKKDQLKAFKFLVEWILRNWFKNASLNEYPALNWKDSEDNTLLHVVISKNQT</sequence>
<dbReference type="InterPro" id="IPR036770">
    <property type="entry name" value="Ankyrin_rpt-contain_sf"/>
</dbReference>
<evidence type="ECO:0000313" key="1">
    <source>
        <dbReference type="EMBL" id="KAK7858589.1"/>
    </source>
</evidence>
<reference evidence="1" key="1">
    <citation type="submission" date="2017-12" db="EMBL/GenBank/DDBJ databases">
        <authorList>
            <person name="Barbosa P."/>
            <person name="Usie A."/>
            <person name="Ramos A.M."/>
        </authorList>
    </citation>
    <scope>NUCLEOTIDE SEQUENCE</scope>
    <source>
        <strain evidence="1">HL8</strain>
        <tissue evidence="1">Leaves</tissue>
    </source>
</reference>
<proteinExistence type="predicted"/>
<dbReference type="AlphaFoldDB" id="A0AAW0M794"/>
<dbReference type="PANTHER" id="PTHR24128">
    <property type="entry name" value="HOMEOBOX PROTEIN WARIAI"/>
    <property type="match status" value="1"/>
</dbReference>
<dbReference type="SUPFAM" id="SSF48403">
    <property type="entry name" value="Ankyrin repeat"/>
    <property type="match status" value="1"/>
</dbReference>
<gene>
    <name evidence="1" type="primary">BAD1_13</name>
    <name evidence="1" type="ORF">CFP56_011558</name>
</gene>
<reference evidence="1" key="3">
    <citation type="submission" date="2023-07" db="EMBL/GenBank/DDBJ databases">
        <title>An improved reference 1 genome and first organelle genomes of Quercus suber.</title>
        <authorList>
            <consortium name="Genosuber Consortium"/>
            <person name="Usie A."/>
            <person name="Serra O."/>
            <person name="Barros P."/>
        </authorList>
    </citation>
    <scope>NUCLEOTIDE SEQUENCE</scope>
    <source>
        <strain evidence="1">HL8</strain>
        <tissue evidence="1">Leaves</tissue>
    </source>
</reference>
<organism evidence="1">
    <name type="scientific">Quercus suber</name>
    <name type="common">Cork oak</name>
    <dbReference type="NCBI Taxonomy" id="58331"/>
    <lineage>
        <taxon>Eukaryota</taxon>
        <taxon>Viridiplantae</taxon>
        <taxon>Streptophyta</taxon>
        <taxon>Embryophyta</taxon>
        <taxon>Tracheophyta</taxon>
        <taxon>Spermatophyta</taxon>
        <taxon>Magnoliopsida</taxon>
        <taxon>eudicotyledons</taxon>
        <taxon>Gunneridae</taxon>
        <taxon>Pentapetalae</taxon>
        <taxon>rosids</taxon>
        <taxon>fabids</taxon>
        <taxon>Fagales</taxon>
        <taxon>Fagaceae</taxon>
        <taxon>Quercus</taxon>
    </lineage>
</organism>
<dbReference type="PANTHER" id="PTHR24128:SF24">
    <property type="entry name" value="ANKYRIN REPEAT PROTEIN"/>
    <property type="match status" value="1"/>
</dbReference>
<dbReference type="EMBL" id="PKMF04000018">
    <property type="protein sequence ID" value="KAK7858589.1"/>
    <property type="molecule type" value="Genomic_DNA"/>
</dbReference>